<dbReference type="Pfam" id="PF01869">
    <property type="entry name" value="BcrAD_BadFG"/>
    <property type="match status" value="2"/>
</dbReference>
<comment type="caution">
    <text evidence="2">The sequence shown here is derived from an EMBL/GenBank/DDBJ whole genome shotgun (WGS) entry which is preliminary data.</text>
</comment>
<dbReference type="SUPFAM" id="SSF53067">
    <property type="entry name" value="Actin-like ATPase domain"/>
    <property type="match status" value="2"/>
</dbReference>
<sequence length="445" mass="47643">MKCLIAGIDVGSTTIKLVIMDENENIIFHHYTRHMSDIPVAFKNILILAKEIVGTTPFTLVVSGSAGIGIAETLHLPFVQEVIACTAGVNKYIPTANTAIELGGEDAKITYFCENMEQRMNGVCAGGTGSFIDHMATLLNTDASGLNELAKSAQSIHPIASRCGVFAKTDVQALMNDGVSKNDIAASILQAVVNQTIGSLAQGRPIKPPLAFLGGPLYFLSELRTLFIKTLALDVNDAIIPESSPYFIALGAIFAQKGESVTITKLLENLSQTATLQNKGTSLPPLFQTEDEYLTFKERHEQAQVKKAALNKHYGPAYLGIDAGSTTTKLVLINGSGELLYSDYAGNEGKPLESVIVALKKMYALLNANTYISYSGVTGYGEKMIQAALNIDMGEVETIAHFKAAETFLPGVSFVIDIGGQDMKSFTIKNTIIDSIKLNEACSSG</sequence>
<dbReference type="AlphaFoldDB" id="A0A9D1SM15"/>
<dbReference type="InterPro" id="IPR002731">
    <property type="entry name" value="ATPase_BadF"/>
</dbReference>
<dbReference type="Gene3D" id="3.30.420.40">
    <property type="match status" value="3"/>
</dbReference>
<dbReference type="EMBL" id="DVNI01000102">
    <property type="protein sequence ID" value="HIU64583.1"/>
    <property type="molecule type" value="Genomic_DNA"/>
</dbReference>
<dbReference type="Proteomes" id="UP000824099">
    <property type="component" value="Unassembled WGS sequence"/>
</dbReference>
<feature type="domain" description="ATPase BadF/BadG/BcrA/BcrD type" evidence="1">
    <location>
        <begin position="319"/>
        <end position="445"/>
    </location>
</feature>
<reference evidence="2" key="2">
    <citation type="journal article" date="2021" name="PeerJ">
        <title>Extensive microbial diversity within the chicken gut microbiome revealed by metagenomics and culture.</title>
        <authorList>
            <person name="Gilroy R."/>
            <person name="Ravi A."/>
            <person name="Getino M."/>
            <person name="Pursley I."/>
            <person name="Horton D.L."/>
            <person name="Alikhan N.F."/>
            <person name="Baker D."/>
            <person name="Gharbi K."/>
            <person name="Hall N."/>
            <person name="Watson M."/>
            <person name="Adriaenssens E.M."/>
            <person name="Foster-Nyarko E."/>
            <person name="Jarju S."/>
            <person name="Secka A."/>
            <person name="Antonio M."/>
            <person name="Oren A."/>
            <person name="Chaudhuri R.R."/>
            <person name="La Ragione R."/>
            <person name="Hildebrand F."/>
            <person name="Pallen M.J."/>
        </authorList>
    </citation>
    <scope>NUCLEOTIDE SEQUENCE</scope>
    <source>
        <strain evidence="2">CHK160-1198</strain>
    </source>
</reference>
<feature type="non-terminal residue" evidence="2">
    <location>
        <position position="445"/>
    </location>
</feature>
<dbReference type="InterPro" id="IPR051805">
    <property type="entry name" value="Dehydratase_Activator_Redct"/>
</dbReference>
<evidence type="ECO:0000313" key="3">
    <source>
        <dbReference type="Proteomes" id="UP000824099"/>
    </source>
</evidence>
<gene>
    <name evidence="2" type="ORF">IAB06_06080</name>
</gene>
<proteinExistence type="predicted"/>
<reference evidence="2" key="1">
    <citation type="submission" date="2020-10" db="EMBL/GenBank/DDBJ databases">
        <authorList>
            <person name="Gilroy R."/>
        </authorList>
    </citation>
    <scope>NUCLEOTIDE SEQUENCE</scope>
    <source>
        <strain evidence="2">CHK160-1198</strain>
    </source>
</reference>
<evidence type="ECO:0000313" key="2">
    <source>
        <dbReference type="EMBL" id="HIU64583.1"/>
    </source>
</evidence>
<evidence type="ECO:0000259" key="1">
    <source>
        <dbReference type="Pfam" id="PF01869"/>
    </source>
</evidence>
<organism evidence="2 3">
    <name type="scientific">Candidatus Avacidaminococcus intestinavium</name>
    <dbReference type="NCBI Taxonomy" id="2840684"/>
    <lineage>
        <taxon>Bacteria</taxon>
        <taxon>Bacillati</taxon>
        <taxon>Bacillota</taxon>
        <taxon>Negativicutes</taxon>
        <taxon>Acidaminococcales</taxon>
        <taxon>Acidaminococcaceae</taxon>
        <taxon>Acidaminococcaceae incertae sedis</taxon>
        <taxon>Candidatus Avacidaminococcus</taxon>
    </lineage>
</organism>
<dbReference type="CDD" id="cd24034">
    <property type="entry name" value="ASKHA_NBD_O66634-like_rpt1"/>
    <property type="match status" value="1"/>
</dbReference>
<feature type="domain" description="ATPase BadF/BadG/BcrA/BcrD type" evidence="1">
    <location>
        <begin position="7"/>
        <end position="217"/>
    </location>
</feature>
<dbReference type="PANTHER" id="PTHR32329">
    <property type="entry name" value="BIFUNCTIONAL PROTEIN [INCLUDES 2-HYDROXYACYL-COA DEHYDRATASE (N-TER) AND ITS ACTIVATOR DOMAIN (C_TERM)-RELATED"/>
    <property type="match status" value="1"/>
</dbReference>
<dbReference type="InterPro" id="IPR043129">
    <property type="entry name" value="ATPase_NBD"/>
</dbReference>
<accession>A0A9D1SM15</accession>
<name>A0A9D1SM15_9FIRM</name>
<protein>
    <submittedName>
        <fullName evidence="2">2-hydroxyglutaryl-CoA dehydratase</fullName>
    </submittedName>
</protein>
<dbReference type="PANTHER" id="PTHR32329:SF4">
    <property type="entry name" value="ACTIVATOR OF 2-HYDROXYACYL-COA DEHYDRATASE"/>
    <property type="match status" value="1"/>
</dbReference>